<evidence type="ECO:0000313" key="3">
    <source>
        <dbReference type="Proteomes" id="UP001221142"/>
    </source>
</evidence>
<accession>A0AAD7FS68</accession>
<feature type="domain" description="Protein kinase" evidence="1">
    <location>
        <begin position="1"/>
        <end position="269"/>
    </location>
</feature>
<evidence type="ECO:0000259" key="1">
    <source>
        <dbReference type="PROSITE" id="PS50011"/>
    </source>
</evidence>
<reference evidence="2" key="1">
    <citation type="submission" date="2023-03" db="EMBL/GenBank/DDBJ databases">
        <title>Massive genome expansion in bonnet fungi (Mycena s.s.) driven by repeated elements and novel gene families across ecological guilds.</title>
        <authorList>
            <consortium name="Lawrence Berkeley National Laboratory"/>
            <person name="Harder C.B."/>
            <person name="Miyauchi S."/>
            <person name="Viragh M."/>
            <person name="Kuo A."/>
            <person name="Thoen E."/>
            <person name="Andreopoulos B."/>
            <person name="Lu D."/>
            <person name="Skrede I."/>
            <person name="Drula E."/>
            <person name="Henrissat B."/>
            <person name="Morin E."/>
            <person name="Kohler A."/>
            <person name="Barry K."/>
            <person name="LaButti K."/>
            <person name="Morin E."/>
            <person name="Salamov A."/>
            <person name="Lipzen A."/>
            <person name="Mereny Z."/>
            <person name="Hegedus B."/>
            <person name="Baldrian P."/>
            <person name="Stursova M."/>
            <person name="Weitz H."/>
            <person name="Taylor A."/>
            <person name="Grigoriev I.V."/>
            <person name="Nagy L.G."/>
            <person name="Martin F."/>
            <person name="Kauserud H."/>
        </authorList>
    </citation>
    <scope>NUCLEOTIDE SEQUENCE</scope>
    <source>
        <strain evidence="2">9284</strain>
    </source>
</reference>
<dbReference type="Proteomes" id="UP001221142">
    <property type="component" value="Unassembled WGS sequence"/>
</dbReference>
<dbReference type="SMART" id="SM00220">
    <property type="entry name" value="S_TKc"/>
    <property type="match status" value="1"/>
</dbReference>
<evidence type="ECO:0000313" key="2">
    <source>
        <dbReference type="EMBL" id="KAJ7635075.1"/>
    </source>
</evidence>
<organism evidence="2 3">
    <name type="scientific">Roridomyces roridus</name>
    <dbReference type="NCBI Taxonomy" id="1738132"/>
    <lineage>
        <taxon>Eukaryota</taxon>
        <taxon>Fungi</taxon>
        <taxon>Dikarya</taxon>
        <taxon>Basidiomycota</taxon>
        <taxon>Agaricomycotina</taxon>
        <taxon>Agaricomycetes</taxon>
        <taxon>Agaricomycetidae</taxon>
        <taxon>Agaricales</taxon>
        <taxon>Marasmiineae</taxon>
        <taxon>Mycenaceae</taxon>
        <taxon>Roridomyces</taxon>
    </lineage>
</organism>
<dbReference type="EMBL" id="JARKIF010000007">
    <property type="protein sequence ID" value="KAJ7635075.1"/>
    <property type="molecule type" value="Genomic_DNA"/>
</dbReference>
<dbReference type="SUPFAM" id="SSF56112">
    <property type="entry name" value="Protein kinase-like (PK-like)"/>
    <property type="match status" value="1"/>
</dbReference>
<proteinExistence type="predicted"/>
<protein>
    <recommendedName>
        <fullName evidence="1">Protein kinase domain-containing protein</fullName>
    </recommendedName>
</protein>
<dbReference type="PROSITE" id="PS50011">
    <property type="entry name" value="PROTEIN_KINASE_DOM"/>
    <property type="match status" value="1"/>
</dbReference>
<dbReference type="InterPro" id="IPR000719">
    <property type="entry name" value="Prot_kinase_dom"/>
</dbReference>
<keyword evidence="3" id="KW-1185">Reference proteome</keyword>
<feature type="non-terminal residue" evidence="2">
    <location>
        <position position="1"/>
    </location>
</feature>
<dbReference type="PANTHER" id="PTHR24362:SF309">
    <property type="entry name" value="PROTEIN KINASE DOMAIN-CONTAINING PROTEIN"/>
    <property type="match status" value="1"/>
</dbReference>
<dbReference type="AlphaFoldDB" id="A0AAD7FS68"/>
<name>A0AAD7FS68_9AGAR</name>
<dbReference type="Gene3D" id="1.10.510.10">
    <property type="entry name" value="Transferase(Phosphotransferase) domain 1"/>
    <property type="match status" value="1"/>
</dbReference>
<dbReference type="GO" id="GO:0005524">
    <property type="term" value="F:ATP binding"/>
    <property type="evidence" value="ECO:0007669"/>
    <property type="project" value="InterPro"/>
</dbReference>
<comment type="caution">
    <text evidence="2">The sequence shown here is derived from an EMBL/GenBank/DDBJ whole genome shotgun (WGS) entry which is preliminary data.</text>
</comment>
<dbReference type="InterPro" id="IPR011009">
    <property type="entry name" value="Kinase-like_dom_sf"/>
</dbReference>
<gene>
    <name evidence="2" type="ORF">FB45DRAFT_743415</name>
</gene>
<dbReference type="GO" id="GO:0004672">
    <property type="term" value="F:protein kinase activity"/>
    <property type="evidence" value="ECO:0007669"/>
    <property type="project" value="InterPro"/>
</dbReference>
<sequence>VLDAKRIKDGKKVVLKRVLTDGTEIGFFKFLHARRDDPRNRTIPLLDIVRMPDSPSMNQFLQVNLQFFCQHFPEFVSPQGLQFMHDHNTVHFDIAPQNLVMDETRVVPGGSHFTNEQSHTGFPRRWFGWNIRCSVSPVDYYYIDFGLSLYYADGKDTATTTGTLRTFPDIPELSLKKPYNPFLVDIFQLGLTIYKLIDDYVDLEVFRPVAESMTAADPNSRPSADDALVHLREIATTIPAAKLAEQIWRKDLTLWQRFSIAFRGGYTQD</sequence>
<dbReference type="PANTHER" id="PTHR24362">
    <property type="entry name" value="SERINE/THREONINE-PROTEIN KINASE NEK"/>
    <property type="match status" value="1"/>
</dbReference>